<evidence type="ECO:0000313" key="1">
    <source>
        <dbReference type="EMBL" id="UOE99851.1"/>
    </source>
</evidence>
<proteinExistence type="predicted"/>
<sequence length="78" mass="8579">MASTAFLKSLQKGQILKAKVEEVTSPTSALCNFQGELLLIANQTGKSLQVGDPITLQVISVNPLQFEIFNSRKFERVI</sequence>
<gene>
    <name evidence="1" type="ORF">MNR06_09095</name>
</gene>
<organism evidence="1 2">
    <name type="scientific">Bdellovibrio reynosensis</name>
    <dbReference type="NCBI Taxonomy" id="2835041"/>
    <lineage>
        <taxon>Bacteria</taxon>
        <taxon>Pseudomonadati</taxon>
        <taxon>Bdellovibrionota</taxon>
        <taxon>Bdellovibrionia</taxon>
        <taxon>Bdellovibrionales</taxon>
        <taxon>Pseudobdellovibrionaceae</taxon>
        <taxon>Bdellovibrio</taxon>
    </lineage>
</organism>
<evidence type="ECO:0000313" key="2">
    <source>
        <dbReference type="Proteomes" id="UP000830116"/>
    </source>
</evidence>
<keyword evidence="2" id="KW-1185">Reference proteome</keyword>
<dbReference type="EMBL" id="CP093442">
    <property type="protein sequence ID" value="UOE99851.1"/>
    <property type="molecule type" value="Genomic_DNA"/>
</dbReference>
<protein>
    <submittedName>
        <fullName evidence="1">Uncharacterized protein</fullName>
    </submittedName>
</protein>
<reference evidence="1" key="1">
    <citation type="submission" date="2022-03" db="EMBL/GenBank/DDBJ databases">
        <title>Genome Identification and Characterization of new species Bdellovibrio reynosense LBG001 sp. nov. from a Mexico soil sample.</title>
        <authorList>
            <person name="Camilli A."/>
            <person name="Ajao Y."/>
            <person name="Guo X."/>
        </authorList>
    </citation>
    <scope>NUCLEOTIDE SEQUENCE</scope>
    <source>
        <strain evidence="1">LBG001</strain>
    </source>
</reference>
<dbReference type="RefSeq" id="WP_243535214.1">
    <property type="nucleotide sequence ID" value="NZ_CP093442.1"/>
</dbReference>
<accession>A0ABY4C7G9</accession>
<name>A0ABY4C7G9_9BACT</name>
<dbReference type="Proteomes" id="UP000830116">
    <property type="component" value="Chromosome"/>
</dbReference>